<dbReference type="EMBL" id="JAYGHK010000064">
    <property type="protein sequence ID" value="MEA5609837.1"/>
    <property type="molecule type" value="Genomic_DNA"/>
</dbReference>
<proteinExistence type="predicted"/>
<gene>
    <name evidence="1" type="ORF">VB695_17490</name>
</gene>
<reference evidence="1 2" key="1">
    <citation type="submission" date="2023-12" db="EMBL/GenBank/DDBJ databases">
        <title>Baltic Sea Cyanobacteria.</title>
        <authorList>
            <person name="Delbaje E."/>
            <person name="Fewer D.P."/>
            <person name="Shishido T.K."/>
        </authorList>
    </citation>
    <scope>NUCLEOTIDE SEQUENCE [LARGE SCALE GENOMIC DNA]</scope>
    <source>
        <strain evidence="1 2">UHCC 0060</strain>
    </source>
</reference>
<dbReference type="RefSeq" id="WP_323244501.1">
    <property type="nucleotide sequence ID" value="NZ_JAYGHK010000064.1"/>
</dbReference>
<accession>A0ABU5UV63</accession>
<keyword evidence="2" id="KW-1185">Reference proteome</keyword>
<protein>
    <submittedName>
        <fullName evidence="1">Uncharacterized protein</fullName>
    </submittedName>
</protein>
<evidence type="ECO:0000313" key="2">
    <source>
        <dbReference type="Proteomes" id="UP001303285"/>
    </source>
</evidence>
<comment type="caution">
    <text evidence="1">The sequence shown here is derived from an EMBL/GenBank/DDBJ whole genome shotgun (WGS) entry which is preliminary data.</text>
</comment>
<organism evidence="1 2">
    <name type="scientific">Nodularia spumigena UHCC 0060</name>
    <dbReference type="NCBI Taxonomy" id="3110300"/>
    <lineage>
        <taxon>Bacteria</taxon>
        <taxon>Bacillati</taxon>
        <taxon>Cyanobacteriota</taxon>
        <taxon>Cyanophyceae</taxon>
        <taxon>Nostocales</taxon>
        <taxon>Nodulariaceae</taxon>
        <taxon>Nodularia</taxon>
    </lineage>
</organism>
<evidence type="ECO:0000313" key="1">
    <source>
        <dbReference type="EMBL" id="MEA5609837.1"/>
    </source>
</evidence>
<sequence>MRIEILMLSLFDVVVFGIKEMNEFLESLSRAYWKMDYPQFLERTGFVESDYALQKFKLFQQSAKGLLDFDSDTLASILAQETVTK</sequence>
<dbReference type="Proteomes" id="UP001303285">
    <property type="component" value="Unassembled WGS sequence"/>
</dbReference>
<name>A0ABU5UV63_NODSP</name>